<keyword evidence="6 9" id="KW-0378">Hydrolase</keyword>
<evidence type="ECO:0000256" key="1">
    <source>
        <dbReference type="ARBA" id="ARBA00000098"/>
    </source>
</evidence>
<keyword evidence="3 9" id="KW-0031">Aminopeptidase</keyword>
<dbReference type="PANTHER" id="PTHR11533:SF174">
    <property type="entry name" value="PUROMYCIN-SENSITIVE AMINOPEPTIDASE-RELATED"/>
    <property type="match status" value="1"/>
</dbReference>
<name>A0ABP2J0A7_9ACTN</name>
<dbReference type="EC" id="3.4.11.-" evidence="9"/>
<sequence length="844" mass="94493">MSTPQRLLDAFVPEHYDIFLDINRETKRFSGEVHITGTANTSTFALNQRYLTITSVKQDGKACTYTSSDDTQTLTIEGHTTGATQIDVAFSAPLTDMMMGIYPSYYTHDGVKKQLVSTQFETTFAREAFPCVDEPSAKATFTLSIRFDEKPGETVISNQPEVSCTNGIHTFKQTVRMSTYLLAFALGELQSKFARTASGVEIGVFSTKAHQPKELDFALDIATRCIDFYEDFYHTPYPLEHSYQIALPDFSAGAMENWGLVTYREAYMLLDPDNSSLPNKQRVANVIAHELAHQWFGDLVTMKWWDNLWLNESFANMMEYVAIDALEPTWKIWEAFQASEPPLALARDATDGVQSVHVMVEDPAEIDAIFDSAIVYAKGARLLVMVRALVGDEALRNGLKAYFEAHGYGNAEGADLWHALEQASGFNVGAIMETWLEQPGYPVISVRLEKDTVQIEQQQFFIGEHTDKQRLWQIPLASNWDVVPAIMSEKHCTINSYKETRAQAGAPLRLNVGNNTHAVIHYDDALLSDIAQHLDTLSHIDQLQLLQDMQLLAKAGKVSLAACMPLARTLARSSSYIVQRSIHELVRTLDSFVESGSAQEQQLQAYARELAHESVARLGVSPREGEPVDDALTRPCALAMALYGQDKDTICALHDMYVDHKTELLQLCADVRALVLKNEVQHYGNDELFGTLMDAYQHTADAHFKSDVCAAVCASKNTAHIESILKAFICADIIKPQDLRLWYALLLDNDDAQQLAWNWLRTNWQWLEATVGGDMEFTMFIEATARAFHTHERLAEFTEFFEPKRPQPGLGREIDMDITLIAGKAAFIDANKDAVLAALDAYGK</sequence>
<comment type="caution">
    <text evidence="13">The sequence shown here is derived from an EMBL/GenBank/DDBJ whole genome shotgun (WGS) entry which is preliminary data.</text>
</comment>
<keyword evidence="4 9" id="KW-0645">Protease</keyword>
<feature type="domain" description="Aminopeptidase N-like N-terminal" evidence="12">
    <location>
        <begin position="12"/>
        <end position="181"/>
    </location>
</feature>
<keyword evidence="8 9" id="KW-0482">Metalloprotease</keyword>
<accession>A0ABP2J0A7</accession>
<dbReference type="InterPro" id="IPR034016">
    <property type="entry name" value="M1_APN-typ"/>
</dbReference>
<dbReference type="InterPro" id="IPR042097">
    <property type="entry name" value="Aminopeptidase_N-like_N_sf"/>
</dbReference>
<evidence type="ECO:0000259" key="12">
    <source>
        <dbReference type="Pfam" id="PF17900"/>
    </source>
</evidence>
<dbReference type="SUPFAM" id="SSF55486">
    <property type="entry name" value="Metalloproteases ('zincins'), catalytic domain"/>
    <property type="match status" value="1"/>
</dbReference>
<dbReference type="Gene3D" id="1.10.390.10">
    <property type="entry name" value="Neutral Protease Domain 2"/>
    <property type="match status" value="1"/>
</dbReference>
<organism evidence="13 14">
    <name type="scientific">Fannyhessea vaginae PB189-T1-4</name>
    <dbReference type="NCBI Taxonomy" id="866774"/>
    <lineage>
        <taxon>Bacteria</taxon>
        <taxon>Bacillati</taxon>
        <taxon>Actinomycetota</taxon>
        <taxon>Coriobacteriia</taxon>
        <taxon>Coriobacteriales</taxon>
        <taxon>Atopobiaceae</taxon>
        <taxon>Fannyhessea</taxon>
    </lineage>
</organism>
<evidence type="ECO:0000313" key="14">
    <source>
        <dbReference type="Proteomes" id="UP000004431"/>
    </source>
</evidence>
<dbReference type="InterPro" id="IPR045357">
    <property type="entry name" value="Aminopeptidase_N-like_N"/>
</dbReference>
<dbReference type="CDD" id="cd09601">
    <property type="entry name" value="M1_APN-Q_like"/>
    <property type="match status" value="1"/>
</dbReference>
<evidence type="ECO:0000256" key="3">
    <source>
        <dbReference type="ARBA" id="ARBA00022438"/>
    </source>
</evidence>
<evidence type="ECO:0000256" key="4">
    <source>
        <dbReference type="ARBA" id="ARBA00022670"/>
    </source>
</evidence>
<dbReference type="EMBL" id="AEDQ01000018">
    <property type="protein sequence ID" value="EFL44150.1"/>
    <property type="molecule type" value="Genomic_DNA"/>
</dbReference>
<dbReference type="Gene3D" id="2.60.40.1910">
    <property type="match status" value="1"/>
</dbReference>
<evidence type="ECO:0000256" key="5">
    <source>
        <dbReference type="ARBA" id="ARBA00022723"/>
    </source>
</evidence>
<comment type="similarity">
    <text evidence="2 9">Belongs to the peptidase M1 family.</text>
</comment>
<gene>
    <name evidence="13" type="primary">pepN</name>
    <name evidence="13" type="ORF">HMPREF9248_0309</name>
</gene>
<protein>
    <recommendedName>
        <fullName evidence="9">Aminopeptidase</fullName>
        <ecNumber evidence="9">3.4.11.-</ecNumber>
    </recommendedName>
</protein>
<dbReference type="PRINTS" id="PR00756">
    <property type="entry name" value="ALADIPTASE"/>
</dbReference>
<proteinExistence type="inferred from homology"/>
<evidence type="ECO:0000259" key="10">
    <source>
        <dbReference type="Pfam" id="PF01433"/>
    </source>
</evidence>
<dbReference type="InterPro" id="IPR050344">
    <property type="entry name" value="Peptidase_M1_aminopeptidases"/>
</dbReference>
<dbReference type="Pfam" id="PF11838">
    <property type="entry name" value="ERAP1_C"/>
    <property type="match status" value="1"/>
</dbReference>
<evidence type="ECO:0000256" key="7">
    <source>
        <dbReference type="ARBA" id="ARBA00022833"/>
    </source>
</evidence>
<evidence type="ECO:0000256" key="8">
    <source>
        <dbReference type="ARBA" id="ARBA00023049"/>
    </source>
</evidence>
<feature type="domain" description="Peptidase M1 membrane alanine aminopeptidase" evidence="10">
    <location>
        <begin position="217"/>
        <end position="435"/>
    </location>
</feature>
<dbReference type="GO" id="GO:0016285">
    <property type="term" value="F:alanyl aminopeptidase activity"/>
    <property type="evidence" value="ECO:0007669"/>
    <property type="project" value="UniProtKB-EC"/>
</dbReference>
<dbReference type="PANTHER" id="PTHR11533">
    <property type="entry name" value="PROTEASE M1 ZINC METALLOPROTEASE"/>
    <property type="match status" value="1"/>
</dbReference>
<dbReference type="Gene3D" id="2.60.40.1730">
    <property type="entry name" value="tricorn interacting facor f3 domain"/>
    <property type="match status" value="1"/>
</dbReference>
<keyword evidence="5 9" id="KW-0479">Metal-binding</keyword>
<comment type="catalytic activity">
    <reaction evidence="1">
        <text>Release of an N-terminal amino acid, Xaa-|-Yaa- from a peptide, amide or arylamide. Xaa is preferably Ala, but may be most amino acids including Pro (slow action). When a terminal hydrophobic residue is followed by a prolyl residue, the two may be released as an intact Xaa-Pro dipeptide.</text>
        <dbReference type="EC" id="3.4.11.2"/>
    </reaction>
</comment>
<dbReference type="InterPro" id="IPR027268">
    <property type="entry name" value="Peptidase_M4/M1_CTD_sf"/>
</dbReference>
<evidence type="ECO:0000256" key="2">
    <source>
        <dbReference type="ARBA" id="ARBA00010136"/>
    </source>
</evidence>
<dbReference type="InterPro" id="IPR014782">
    <property type="entry name" value="Peptidase_M1_dom"/>
</dbReference>
<keyword evidence="7 9" id="KW-0862">Zinc</keyword>
<evidence type="ECO:0000313" key="13">
    <source>
        <dbReference type="EMBL" id="EFL44150.1"/>
    </source>
</evidence>
<dbReference type="SUPFAM" id="SSF63737">
    <property type="entry name" value="Leukotriene A4 hydrolase N-terminal domain"/>
    <property type="match status" value="1"/>
</dbReference>
<dbReference type="InterPro" id="IPR001930">
    <property type="entry name" value="Peptidase_M1"/>
</dbReference>
<dbReference type="Proteomes" id="UP000004431">
    <property type="component" value="Unassembled WGS sequence"/>
</dbReference>
<dbReference type="Pfam" id="PF01433">
    <property type="entry name" value="Peptidase_M1"/>
    <property type="match status" value="1"/>
</dbReference>
<comment type="cofactor">
    <cofactor evidence="9">
        <name>Zn(2+)</name>
        <dbReference type="ChEBI" id="CHEBI:29105"/>
    </cofactor>
    <text evidence="9">Binds 1 zinc ion per subunit.</text>
</comment>
<evidence type="ECO:0000259" key="11">
    <source>
        <dbReference type="Pfam" id="PF11838"/>
    </source>
</evidence>
<dbReference type="Gene3D" id="1.25.50.20">
    <property type="match status" value="1"/>
</dbReference>
<dbReference type="RefSeq" id="WP_006304167.1">
    <property type="nucleotide sequence ID" value="NZ_AEDQ01000018.1"/>
</dbReference>
<keyword evidence="14" id="KW-1185">Reference proteome</keyword>
<dbReference type="Pfam" id="PF17900">
    <property type="entry name" value="Peptidase_M1_N"/>
    <property type="match status" value="1"/>
</dbReference>
<evidence type="ECO:0000256" key="9">
    <source>
        <dbReference type="RuleBase" id="RU364040"/>
    </source>
</evidence>
<evidence type="ECO:0000256" key="6">
    <source>
        <dbReference type="ARBA" id="ARBA00022801"/>
    </source>
</evidence>
<dbReference type="InterPro" id="IPR024571">
    <property type="entry name" value="ERAP1-like_C_dom"/>
</dbReference>
<reference evidence="13 14" key="1">
    <citation type="submission" date="2010-08" db="EMBL/GenBank/DDBJ databases">
        <authorList>
            <person name="Durkin A.S."/>
            <person name="Madupu R."/>
            <person name="Torralba M."/>
            <person name="Gillis M."/>
            <person name="Methe B."/>
            <person name="Sutton G."/>
            <person name="Nelson K.E."/>
        </authorList>
    </citation>
    <scope>NUCLEOTIDE SEQUENCE [LARGE SCALE GENOMIC DNA]</scope>
    <source>
        <strain evidence="13 14">PB189-T1-4</strain>
    </source>
</reference>
<feature type="domain" description="ERAP1-like C-terminal" evidence="11">
    <location>
        <begin position="510"/>
        <end position="817"/>
    </location>
</feature>